<feature type="compositionally biased region" description="Pro residues" evidence="1">
    <location>
        <begin position="151"/>
        <end position="165"/>
    </location>
</feature>
<comment type="caution">
    <text evidence="2">The sequence shown here is derived from an EMBL/GenBank/DDBJ whole genome shotgun (WGS) entry which is preliminary data.</text>
</comment>
<protein>
    <submittedName>
        <fullName evidence="2">Uncharacterized protein</fullName>
    </submittedName>
</protein>
<accession>A0A1Q9DIR4</accession>
<feature type="compositionally biased region" description="Basic and acidic residues" evidence="1">
    <location>
        <begin position="97"/>
        <end position="114"/>
    </location>
</feature>
<reference evidence="2 3" key="1">
    <citation type="submission" date="2016-02" db="EMBL/GenBank/DDBJ databases">
        <title>Genome analysis of coral dinoflagellate symbionts highlights evolutionary adaptations to a symbiotic lifestyle.</title>
        <authorList>
            <person name="Aranda M."/>
            <person name="Li Y."/>
            <person name="Liew Y.J."/>
            <person name="Baumgarten S."/>
            <person name="Simakov O."/>
            <person name="Wilson M."/>
            <person name="Piel J."/>
            <person name="Ashoor H."/>
            <person name="Bougouffa S."/>
            <person name="Bajic V.B."/>
            <person name="Ryu T."/>
            <person name="Ravasi T."/>
            <person name="Bayer T."/>
            <person name="Micklem G."/>
            <person name="Kim H."/>
            <person name="Bhak J."/>
            <person name="Lajeunesse T.C."/>
            <person name="Voolstra C.R."/>
        </authorList>
    </citation>
    <scope>NUCLEOTIDE SEQUENCE [LARGE SCALE GENOMIC DNA]</scope>
    <source>
        <strain evidence="2 3">CCMP2467</strain>
    </source>
</reference>
<dbReference type="OrthoDB" id="432581at2759"/>
<evidence type="ECO:0000313" key="3">
    <source>
        <dbReference type="Proteomes" id="UP000186817"/>
    </source>
</evidence>
<feature type="region of interest" description="Disordered" evidence="1">
    <location>
        <begin position="1"/>
        <end position="34"/>
    </location>
</feature>
<dbReference type="AlphaFoldDB" id="A0A1Q9DIR4"/>
<proteinExistence type="predicted"/>
<evidence type="ECO:0000256" key="1">
    <source>
        <dbReference type="SAM" id="MobiDB-lite"/>
    </source>
</evidence>
<organism evidence="2 3">
    <name type="scientific">Symbiodinium microadriaticum</name>
    <name type="common">Dinoflagellate</name>
    <name type="synonym">Zooxanthella microadriatica</name>
    <dbReference type="NCBI Taxonomy" id="2951"/>
    <lineage>
        <taxon>Eukaryota</taxon>
        <taxon>Sar</taxon>
        <taxon>Alveolata</taxon>
        <taxon>Dinophyceae</taxon>
        <taxon>Suessiales</taxon>
        <taxon>Symbiodiniaceae</taxon>
        <taxon>Symbiodinium</taxon>
    </lineage>
</organism>
<feature type="compositionally biased region" description="Basic and acidic residues" evidence="1">
    <location>
        <begin position="69"/>
        <end position="89"/>
    </location>
</feature>
<dbReference type="EMBL" id="LSRX01000518">
    <property type="protein sequence ID" value="OLP95040.1"/>
    <property type="molecule type" value="Genomic_DNA"/>
</dbReference>
<keyword evidence="3" id="KW-1185">Reference proteome</keyword>
<dbReference type="Proteomes" id="UP000186817">
    <property type="component" value="Unassembled WGS sequence"/>
</dbReference>
<evidence type="ECO:0000313" key="2">
    <source>
        <dbReference type="EMBL" id="OLP95040.1"/>
    </source>
</evidence>
<sequence>MPLSVSQRRAAVRQFVADKHGRPDDRRLDGPQLKRVDPVQRLVPAPDAQVAERRQAAVARVRQRRAERALESLASQDRHADASETKGELGEEADGLFDEREALGQDFEAQREPKSAVQLPEVEVFAQARDVASQENDHPGPPSTVEEDGWEPPPRPSMPAMPGPPSLAGIAADATLGFTPEGRSSLHDSLLEGSDDVDADLPGVGVAERREPEAHTMSLGVETPLLSGQE</sequence>
<feature type="region of interest" description="Disordered" evidence="1">
    <location>
        <begin position="69"/>
        <end position="230"/>
    </location>
</feature>
<feature type="compositionally biased region" description="Basic and acidic residues" evidence="1">
    <location>
        <begin position="16"/>
        <end position="34"/>
    </location>
</feature>
<gene>
    <name evidence="2" type="ORF">AK812_SmicGene22847</name>
</gene>
<name>A0A1Q9DIR4_SYMMI</name>